<dbReference type="Pfam" id="PF02602">
    <property type="entry name" value="HEM4"/>
    <property type="match status" value="1"/>
</dbReference>
<dbReference type="CDD" id="cd06578">
    <property type="entry name" value="HemD"/>
    <property type="match status" value="1"/>
</dbReference>
<organism evidence="2 3">
    <name type="scientific">Pseudodonghicola flavimaris</name>
    <dbReference type="NCBI Taxonomy" id="3050036"/>
    <lineage>
        <taxon>Bacteria</taxon>
        <taxon>Pseudomonadati</taxon>
        <taxon>Pseudomonadota</taxon>
        <taxon>Alphaproteobacteria</taxon>
        <taxon>Rhodobacterales</taxon>
        <taxon>Paracoccaceae</taxon>
        <taxon>Pseudodonghicola</taxon>
    </lineage>
</organism>
<gene>
    <name evidence="2" type="ORF">QO033_09030</name>
</gene>
<proteinExistence type="predicted"/>
<dbReference type="GO" id="GO:0004852">
    <property type="term" value="F:uroporphyrinogen-III synthase activity"/>
    <property type="evidence" value="ECO:0007669"/>
    <property type="project" value="UniProtKB-EC"/>
</dbReference>
<protein>
    <submittedName>
        <fullName evidence="2">Uroporphyrinogen-III synthase</fullName>
        <ecNumber evidence="2">4.2.1.75</ecNumber>
    </submittedName>
</protein>
<feature type="domain" description="Tetrapyrrole biosynthesis uroporphyrinogen III synthase" evidence="1">
    <location>
        <begin position="26"/>
        <end position="221"/>
    </location>
</feature>
<dbReference type="Proteomes" id="UP001243757">
    <property type="component" value="Unassembled WGS sequence"/>
</dbReference>
<name>A0ABT7EZP3_9RHOB</name>
<evidence type="ECO:0000313" key="3">
    <source>
        <dbReference type="Proteomes" id="UP001243757"/>
    </source>
</evidence>
<sequence>MTRPPDAADRFVAALDPALRARLALIRAPLMQIVPCQARIALAGVAGVIFTSANGVRFADLPAATIRSLPAYCVGRTTAEAAQDAGWQVVLTCPDADHLVAALTDARPVAPLLHLRGAHARGEIAGRLTAAGIETGAAVVYDQVLLPLSPAAQAALAGPEPVIVPLFSPRTARHFADICGDAARPAAPLFLGAISPAAAEPVENLGAAALEVAKTPDAAGMAVVVERLAERSCRVEGPGGAQ</sequence>
<dbReference type="Gene3D" id="3.40.50.10090">
    <property type="match status" value="2"/>
</dbReference>
<keyword evidence="2" id="KW-0456">Lyase</keyword>
<accession>A0ABT7EZP3</accession>
<dbReference type="InterPro" id="IPR003754">
    <property type="entry name" value="4pyrrol_synth_uPrphyn_synth"/>
</dbReference>
<dbReference type="InterPro" id="IPR036108">
    <property type="entry name" value="4pyrrol_syn_uPrphyn_synt_sf"/>
</dbReference>
<evidence type="ECO:0000259" key="1">
    <source>
        <dbReference type="Pfam" id="PF02602"/>
    </source>
</evidence>
<dbReference type="SUPFAM" id="SSF69618">
    <property type="entry name" value="HemD-like"/>
    <property type="match status" value="1"/>
</dbReference>
<dbReference type="EC" id="4.2.1.75" evidence="2"/>
<reference evidence="2 3" key="1">
    <citation type="submission" date="2023-05" db="EMBL/GenBank/DDBJ databases">
        <title>Pseudodonghicola sp. nov.</title>
        <authorList>
            <person name="Huang J."/>
        </authorList>
    </citation>
    <scope>NUCLEOTIDE SEQUENCE [LARGE SCALE GENOMIC DNA]</scope>
    <source>
        <strain evidence="2 3">IC7</strain>
    </source>
</reference>
<keyword evidence="3" id="KW-1185">Reference proteome</keyword>
<comment type="caution">
    <text evidence="2">The sequence shown here is derived from an EMBL/GenBank/DDBJ whole genome shotgun (WGS) entry which is preliminary data.</text>
</comment>
<dbReference type="EMBL" id="JASNJD010000005">
    <property type="protein sequence ID" value="MDK3017818.1"/>
    <property type="molecule type" value="Genomic_DNA"/>
</dbReference>
<evidence type="ECO:0000313" key="2">
    <source>
        <dbReference type="EMBL" id="MDK3017818.1"/>
    </source>
</evidence>